<protein>
    <submittedName>
        <fullName evidence="2">Uncharacterized protein</fullName>
    </submittedName>
</protein>
<sequence length="62" mass="7315">MLYLGFKYEENKRPENWQSSPPAGNKKSARRDSNFKREINIAGRRITCPALPCIQKRYSNER</sequence>
<accession>A8RPY8</accession>
<dbReference type="EMBL" id="ABCC02000024">
    <property type="protein sequence ID" value="EDP17108.1"/>
    <property type="molecule type" value="Genomic_DNA"/>
</dbReference>
<reference evidence="2 3" key="1">
    <citation type="submission" date="2007-08" db="EMBL/GenBank/DDBJ databases">
        <authorList>
            <person name="Fulton L."/>
            <person name="Clifton S."/>
            <person name="Fulton B."/>
            <person name="Xu J."/>
            <person name="Minx P."/>
            <person name="Pepin K.H."/>
            <person name="Johnson M."/>
            <person name="Thiruvilangam P."/>
            <person name="Bhonagiri V."/>
            <person name="Nash W.E."/>
            <person name="Mardis E.R."/>
            <person name="Wilson R.K."/>
        </authorList>
    </citation>
    <scope>NUCLEOTIDE SEQUENCE [LARGE SCALE GENOMIC DNA]</scope>
    <source>
        <strain evidence="3">ATCC BAA-613 / DSM 15670 / CCUG 46953 / JCM 12243 / WAL 16351</strain>
    </source>
</reference>
<dbReference type="PaxDb" id="411902-CLOBOL_02604"/>
<proteinExistence type="predicted"/>
<evidence type="ECO:0000256" key="1">
    <source>
        <dbReference type="SAM" id="MobiDB-lite"/>
    </source>
</evidence>
<dbReference type="Proteomes" id="UP000005396">
    <property type="component" value="Unassembled WGS sequence"/>
</dbReference>
<comment type="caution">
    <text evidence="2">The sequence shown here is derived from an EMBL/GenBank/DDBJ whole genome shotgun (WGS) entry which is preliminary data.</text>
</comment>
<organism evidence="2 3">
    <name type="scientific">Enterocloster bolteae (strain ATCC BAA-613 / DSM 15670 / CCUG 46953 / JCM 12243 / WAL 16351)</name>
    <name type="common">Clostridium bolteae</name>
    <dbReference type="NCBI Taxonomy" id="411902"/>
    <lineage>
        <taxon>Bacteria</taxon>
        <taxon>Bacillati</taxon>
        <taxon>Bacillota</taxon>
        <taxon>Clostridia</taxon>
        <taxon>Lachnospirales</taxon>
        <taxon>Lachnospiraceae</taxon>
        <taxon>Enterocloster</taxon>
    </lineage>
</organism>
<evidence type="ECO:0000313" key="3">
    <source>
        <dbReference type="Proteomes" id="UP000005396"/>
    </source>
</evidence>
<name>A8RPY8_ENTBW</name>
<feature type="region of interest" description="Disordered" evidence="1">
    <location>
        <begin position="13"/>
        <end position="35"/>
    </location>
</feature>
<reference evidence="2 3" key="2">
    <citation type="submission" date="2007-09" db="EMBL/GenBank/DDBJ databases">
        <title>Draft genome sequence of Clostridium bolteae (ATCC BAA-613).</title>
        <authorList>
            <person name="Sudarsanam P."/>
            <person name="Ley R."/>
            <person name="Guruge J."/>
            <person name="Turnbaugh P.J."/>
            <person name="Mahowald M."/>
            <person name="Liep D."/>
            <person name="Gordon J."/>
        </authorList>
    </citation>
    <scope>NUCLEOTIDE SEQUENCE [LARGE SCALE GENOMIC DNA]</scope>
    <source>
        <strain evidence="3">ATCC BAA-613 / DSM 15670 / CCUG 46953 / JCM 12243 / WAL 16351</strain>
    </source>
</reference>
<dbReference type="AlphaFoldDB" id="A8RPY8"/>
<evidence type="ECO:0000313" key="2">
    <source>
        <dbReference type="EMBL" id="EDP17108.1"/>
    </source>
</evidence>
<dbReference type="HOGENOM" id="CLU_2896049_0_0_9"/>
<gene>
    <name evidence="2" type="ORF">CLOBOL_02604</name>
</gene>